<name>A0ABP9M0H6_9BURK</name>
<keyword evidence="4" id="KW-1133">Transmembrane helix</keyword>
<protein>
    <submittedName>
        <fullName evidence="6">Lysophospholipid acyltransferase family protein</fullName>
    </submittedName>
</protein>
<dbReference type="SMART" id="SM00563">
    <property type="entry name" value="PlsC"/>
    <property type="match status" value="1"/>
</dbReference>
<keyword evidence="4" id="KW-0812">Transmembrane</keyword>
<dbReference type="Proteomes" id="UP001500227">
    <property type="component" value="Unassembled WGS sequence"/>
</dbReference>
<dbReference type="GO" id="GO:0016746">
    <property type="term" value="F:acyltransferase activity"/>
    <property type="evidence" value="ECO:0007669"/>
    <property type="project" value="UniProtKB-KW"/>
</dbReference>
<evidence type="ECO:0000256" key="1">
    <source>
        <dbReference type="ARBA" id="ARBA00005189"/>
    </source>
</evidence>
<evidence type="ECO:0000313" key="7">
    <source>
        <dbReference type="Proteomes" id="UP001500227"/>
    </source>
</evidence>
<dbReference type="RefSeq" id="WP_345370291.1">
    <property type="nucleotide sequence ID" value="NZ_BAABKD010000009.1"/>
</dbReference>
<dbReference type="InterPro" id="IPR002123">
    <property type="entry name" value="Plipid/glycerol_acylTrfase"/>
</dbReference>
<dbReference type="PANTHER" id="PTHR10434">
    <property type="entry name" value="1-ACYL-SN-GLYCEROL-3-PHOSPHATE ACYLTRANSFERASE"/>
    <property type="match status" value="1"/>
</dbReference>
<evidence type="ECO:0000256" key="4">
    <source>
        <dbReference type="SAM" id="Phobius"/>
    </source>
</evidence>
<dbReference type="Pfam" id="PF01553">
    <property type="entry name" value="Acyltransferase"/>
    <property type="match status" value="1"/>
</dbReference>
<dbReference type="SUPFAM" id="SSF69593">
    <property type="entry name" value="Glycerol-3-phosphate (1)-acyltransferase"/>
    <property type="match status" value="1"/>
</dbReference>
<accession>A0ABP9M0H6</accession>
<proteinExistence type="predicted"/>
<dbReference type="EMBL" id="BAABKD010000009">
    <property type="protein sequence ID" value="GAA5089017.1"/>
    <property type="molecule type" value="Genomic_DNA"/>
</dbReference>
<evidence type="ECO:0000256" key="3">
    <source>
        <dbReference type="ARBA" id="ARBA00023315"/>
    </source>
</evidence>
<comment type="caution">
    <text evidence="6">The sequence shown here is derived from an EMBL/GenBank/DDBJ whole genome shotgun (WGS) entry which is preliminary data.</text>
</comment>
<reference evidence="7" key="1">
    <citation type="journal article" date="2019" name="Int. J. Syst. Evol. Microbiol.">
        <title>The Global Catalogue of Microorganisms (GCM) 10K type strain sequencing project: providing services to taxonomists for standard genome sequencing and annotation.</title>
        <authorList>
            <consortium name="The Broad Institute Genomics Platform"/>
            <consortium name="The Broad Institute Genome Sequencing Center for Infectious Disease"/>
            <person name="Wu L."/>
            <person name="Ma J."/>
        </authorList>
    </citation>
    <scope>NUCLEOTIDE SEQUENCE [LARGE SCALE GENOMIC DNA]</scope>
    <source>
        <strain evidence="7">JCM 18423</strain>
    </source>
</reference>
<feature type="domain" description="Phospholipid/glycerol acyltransferase" evidence="5">
    <location>
        <begin position="71"/>
        <end position="186"/>
    </location>
</feature>
<evidence type="ECO:0000313" key="6">
    <source>
        <dbReference type="EMBL" id="GAA5089017.1"/>
    </source>
</evidence>
<sequence length="247" mass="28376">MLYLRAFLFQLFLIITVIPYAFACILWAPLPLRWRYKLTTGWPRMVIWAAKVILGIRWQIIGKEHLPDGPAVILSKHQSAWETFFFTVHLPRDVCFVYKKELNRIPFFGWGLALLNMIPIDRSKGRDAFEQVVTTGQLRLNEGRWPLLFPEGTRVPPGKRVRYKHGGAALATQCQVPVIPIAHNAGEYWPKGKFLKKPGLITVSIGPLIPTAGRTVNEVNQDVEHWIESEMQRLNPERYELPASQAR</sequence>
<comment type="pathway">
    <text evidence="1">Lipid metabolism.</text>
</comment>
<evidence type="ECO:0000259" key="5">
    <source>
        <dbReference type="SMART" id="SM00563"/>
    </source>
</evidence>
<keyword evidence="2" id="KW-0808">Transferase</keyword>
<dbReference type="PANTHER" id="PTHR10434:SF40">
    <property type="entry name" value="1-ACYL-SN-GLYCEROL-3-PHOSPHATE ACYLTRANSFERASE"/>
    <property type="match status" value="1"/>
</dbReference>
<organism evidence="6 7">
    <name type="scientific">Paenalcaligenes hermetiae</name>
    <dbReference type="NCBI Taxonomy" id="1157987"/>
    <lineage>
        <taxon>Bacteria</taxon>
        <taxon>Pseudomonadati</taxon>
        <taxon>Pseudomonadota</taxon>
        <taxon>Betaproteobacteria</taxon>
        <taxon>Burkholderiales</taxon>
        <taxon>Alcaligenaceae</taxon>
        <taxon>Paenalcaligenes</taxon>
    </lineage>
</organism>
<dbReference type="CDD" id="cd07989">
    <property type="entry name" value="LPLAT_AGPAT-like"/>
    <property type="match status" value="1"/>
</dbReference>
<keyword evidence="7" id="KW-1185">Reference proteome</keyword>
<gene>
    <name evidence="6" type="ORF">GCM10023337_11270</name>
</gene>
<feature type="transmembrane region" description="Helical" evidence="4">
    <location>
        <begin position="6"/>
        <end position="28"/>
    </location>
</feature>
<keyword evidence="3 6" id="KW-0012">Acyltransferase</keyword>
<evidence type="ECO:0000256" key="2">
    <source>
        <dbReference type="ARBA" id="ARBA00022679"/>
    </source>
</evidence>
<keyword evidence="4" id="KW-0472">Membrane</keyword>